<dbReference type="GO" id="GO:0004401">
    <property type="term" value="F:histidinol-phosphatase activity"/>
    <property type="evidence" value="ECO:0007669"/>
    <property type="project" value="UniProtKB-EC"/>
</dbReference>
<evidence type="ECO:0000256" key="10">
    <source>
        <dbReference type="ARBA" id="ARBA00049158"/>
    </source>
</evidence>
<evidence type="ECO:0000256" key="12">
    <source>
        <dbReference type="SAM" id="MobiDB-lite"/>
    </source>
</evidence>
<feature type="region of interest" description="Disordered" evidence="12">
    <location>
        <begin position="259"/>
        <end position="280"/>
    </location>
</feature>
<evidence type="ECO:0000256" key="6">
    <source>
        <dbReference type="ARBA" id="ARBA00022723"/>
    </source>
</evidence>
<evidence type="ECO:0000313" key="13">
    <source>
        <dbReference type="EMBL" id="MFB4195309.1"/>
    </source>
</evidence>
<dbReference type="EMBL" id="JBHGBT010000010">
    <property type="protein sequence ID" value="MFB4195309.1"/>
    <property type="molecule type" value="Genomic_DNA"/>
</dbReference>
<evidence type="ECO:0000256" key="9">
    <source>
        <dbReference type="ARBA" id="ARBA00023102"/>
    </source>
</evidence>
<organism evidence="13 14">
    <name type="scientific">Streptomyces carpaticus</name>
    <dbReference type="NCBI Taxonomy" id="285558"/>
    <lineage>
        <taxon>Bacteria</taxon>
        <taxon>Bacillati</taxon>
        <taxon>Actinomycetota</taxon>
        <taxon>Actinomycetes</taxon>
        <taxon>Kitasatosporales</taxon>
        <taxon>Streptomycetaceae</taxon>
        <taxon>Streptomyces</taxon>
    </lineage>
</organism>
<comment type="similarity">
    <text evidence="4">Belongs to the inositol monophosphatase superfamily.</text>
</comment>
<dbReference type="Gene3D" id="3.40.190.80">
    <property type="match status" value="1"/>
</dbReference>
<dbReference type="EC" id="3.1.3.15" evidence="11"/>
<evidence type="ECO:0000256" key="1">
    <source>
        <dbReference type="ARBA" id="ARBA00001033"/>
    </source>
</evidence>
<dbReference type="Pfam" id="PF00459">
    <property type="entry name" value="Inositol_P"/>
    <property type="match status" value="1"/>
</dbReference>
<comment type="catalytic activity">
    <reaction evidence="1">
        <text>a myo-inositol phosphate + H2O = myo-inositol + phosphate</text>
        <dbReference type="Rhea" id="RHEA:24056"/>
        <dbReference type="ChEBI" id="CHEBI:15377"/>
        <dbReference type="ChEBI" id="CHEBI:17268"/>
        <dbReference type="ChEBI" id="CHEBI:43474"/>
        <dbReference type="ChEBI" id="CHEBI:84139"/>
        <dbReference type="EC" id="3.1.3.25"/>
    </reaction>
</comment>
<dbReference type="InterPro" id="IPR020550">
    <property type="entry name" value="Inositol_monophosphatase_CS"/>
</dbReference>
<dbReference type="PRINTS" id="PR00377">
    <property type="entry name" value="IMPHPHTASES"/>
</dbReference>
<dbReference type="InterPro" id="IPR011809">
    <property type="entry name" value="His_9_proposed"/>
</dbReference>
<comment type="cofactor">
    <cofactor evidence="2">
        <name>Mg(2+)</name>
        <dbReference type="ChEBI" id="CHEBI:18420"/>
    </cofactor>
</comment>
<keyword evidence="9" id="KW-0368">Histidine biosynthesis</keyword>
<gene>
    <name evidence="13" type="primary">hisN</name>
    <name evidence="13" type="ORF">ACE11A_13205</name>
</gene>
<accession>A0ABV4ZPP0</accession>
<name>A0ABV4ZPP0_9ACTN</name>
<protein>
    <recommendedName>
        <fullName evidence="11">Histidinol-phosphatase</fullName>
        <ecNumber evidence="11">3.1.3.15</ecNumber>
    </recommendedName>
</protein>
<evidence type="ECO:0000256" key="7">
    <source>
        <dbReference type="ARBA" id="ARBA00022801"/>
    </source>
</evidence>
<evidence type="ECO:0000313" key="14">
    <source>
        <dbReference type="Proteomes" id="UP001577267"/>
    </source>
</evidence>
<keyword evidence="7 13" id="KW-0378">Hydrolase</keyword>
<dbReference type="InterPro" id="IPR000760">
    <property type="entry name" value="Inositol_monophosphatase-like"/>
</dbReference>
<dbReference type="NCBIfam" id="TIGR02067">
    <property type="entry name" value="his_9_HisN"/>
    <property type="match status" value="1"/>
</dbReference>
<keyword evidence="14" id="KW-1185">Reference proteome</keyword>
<evidence type="ECO:0000256" key="11">
    <source>
        <dbReference type="NCBIfam" id="TIGR02067"/>
    </source>
</evidence>
<keyword evidence="6" id="KW-0479">Metal-binding</keyword>
<comment type="catalytic activity">
    <reaction evidence="10">
        <text>L-histidinol phosphate + H2O = L-histidinol + phosphate</text>
        <dbReference type="Rhea" id="RHEA:14465"/>
        <dbReference type="ChEBI" id="CHEBI:15377"/>
        <dbReference type="ChEBI" id="CHEBI:43474"/>
        <dbReference type="ChEBI" id="CHEBI:57699"/>
        <dbReference type="ChEBI" id="CHEBI:57980"/>
        <dbReference type="EC" id="3.1.3.15"/>
    </reaction>
</comment>
<evidence type="ECO:0000256" key="5">
    <source>
        <dbReference type="ARBA" id="ARBA00022605"/>
    </source>
</evidence>
<evidence type="ECO:0000256" key="2">
    <source>
        <dbReference type="ARBA" id="ARBA00001946"/>
    </source>
</evidence>
<evidence type="ECO:0000256" key="3">
    <source>
        <dbReference type="ARBA" id="ARBA00004970"/>
    </source>
</evidence>
<dbReference type="SUPFAM" id="SSF56655">
    <property type="entry name" value="Carbohydrate phosphatase"/>
    <property type="match status" value="1"/>
</dbReference>
<keyword evidence="5" id="KW-0028">Amino-acid biosynthesis</keyword>
<dbReference type="Gene3D" id="3.30.540.10">
    <property type="entry name" value="Fructose-1,6-Bisphosphatase, subunit A, domain 1"/>
    <property type="match status" value="1"/>
</dbReference>
<dbReference type="PROSITE" id="PS00630">
    <property type="entry name" value="IMP_2"/>
    <property type="match status" value="1"/>
</dbReference>
<evidence type="ECO:0000256" key="4">
    <source>
        <dbReference type="ARBA" id="ARBA00009759"/>
    </source>
</evidence>
<dbReference type="Proteomes" id="UP001577267">
    <property type="component" value="Unassembled WGS sequence"/>
</dbReference>
<keyword evidence="8" id="KW-0460">Magnesium</keyword>
<dbReference type="PANTHER" id="PTHR20854">
    <property type="entry name" value="INOSITOL MONOPHOSPHATASE"/>
    <property type="match status" value="1"/>
</dbReference>
<evidence type="ECO:0000256" key="8">
    <source>
        <dbReference type="ARBA" id="ARBA00022842"/>
    </source>
</evidence>
<dbReference type="InterPro" id="IPR020583">
    <property type="entry name" value="Inositol_monoP_metal-BS"/>
</dbReference>
<comment type="caution">
    <text evidence="13">The sequence shown here is derived from an EMBL/GenBank/DDBJ whole genome shotgun (WGS) entry which is preliminary data.</text>
</comment>
<reference evidence="13 14" key="1">
    <citation type="submission" date="2024-09" db="EMBL/GenBank/DDBJ databases">
        <title>Draft genome sequence of multifaceted antimicrobials producing Streptomyces sp. strain FH1.</title>
        <authorList>
            <person name="Hassan F."/>
            <person name="Ali H."/>
            <person name="Hassan N."/>
            <person name="Nawaz A."/>
        </authorList>
    </citation>
    <scope>NUCLEOTIDE SEQUENCE [LARGE SCALE GENOMIC DNA]</scope>
    <source>
        <strain evidence="13 14">FH1</strain>
    </source>
</reference>
<proteinExistence type="inferred from homology"/>
<dbReference type="RefSeq" id="WP_375063218.1">
    <property type="nucleotide sequence ID" value="NZ_JBHGBT010000010.1"/>
</dbReference>
<dbReference type="PROSITE" id="PS00629">
    <property type="entry name" value="IMP_1"/>
    <property type="match status" value="1"/>
</dbReference>
<dbReference type="PANTHER" id="PTHR20854:SF4">
    <property type="entry name" value="INOSITOL-1-MONOPHOSPHATASE-RELATED"/>
    <property type="match status" value="1"/>
</dbReference>
<comment type="pathway">
    <text evidence="3">Amino-acid biosynthesis; L-histidine biosynthesis; L-histidine from 5-phospho-alpha-D-ribose 1-diphosphate: step 8/9.</text>
</comment>
<sequence>MDAPHPDDVRLALRLADTADALTLRRFRAGDLRCRSKPDRTPVTDADTAVEAAVRRTLRAERPADAIAGEEGGGTVTGGRTWMVDPIDGTKNYLRGLPVWATLIALLDAGRPVLGVVSAPALRSRWWAARGAGALLRRAGAAPVPLRVSGVGRLADAYLSTTRTSTWHTFHSRPAYLALADACWEERAFGDFLQHCLVAEGVLDIAAEPVVAPWDVAAVRIVVEEAGGRCTDLRGGDPLRGTGALSANRELHRQALAILDRPPTGPAPDDHPPGEETPPP</sequence>